<reference evidence="1" key="1">
    <citation type="journal article" date="2019" name="bioRxiv">
        <title>The Genome of the Zebra Mussel, Dreissena polymorpha: A Resource for Invasive Species Research.</title>
        <authorList>
            <person name="McCartney M.A."/>
            <person name="Auch B."/>
            <person name="Kono T."/>
            <person name="Mallez S."/>
            <person name="Zhang Y."/>
            <person name="Obille A."/>
            <person name="Becker A."/>
            <person name="Abrahante J.E."/>
            <person name="Garbe J."/>
            <person name="Badalamenti J.P."/>
            <person name="Herman A."/>
            <person name="Mangelson H."/>
            <person name="Liachko I."/>
            <person name="Sullivan S."/>
            <person name="Sone E.D."/>
            <person name="Koren S."/>
            <person name="Silverstein K.A.T."/>
            <person name="Beckman K.B."/>
            <person name="Gohl D.M."/>
        </authorList>
    </citation>
    <scope>NUCLEOTIDE SEQUENCE</scope>
    <source>
        <strain evidence="1">Duluth1</strain>
        <tissue evidence="1">Whole animal</tissue>
    </source>
</reference>
<accession>A0A9D4GSN1</accession>
<dbReference type="AlphaFoldDB" id="A0A9D4GSN1"/>
<gene>
    <name evidence="1" type="ORF">DPMN_124133</name>
</gene>
<proteinExistence type="predicted"/>
<organism evidence="1 2">
    <name type="scientific">Dreissena polymorpha</name>
    <name type="common">Zebra mussel</name>
    <name type="synonym">Mytilus polymorpha</name>
    <dbReference type="NCBI Taxonomy" id="45954"/>
    <lineage>
        <taxon>Eukaryota</taxon>
        <taxon>Metazoa</taxon>
        <taxon>Spiralia</taxon>
        <taxon>Lophotrochozoa</taxon>
        <taxon>Mollusca</taxon>
        <taxon>Bivalvia</taxon>
        <taxon>Autobranchia</taxon>
        <taxon>Heteroconchia</taxon>
        <taxon>Euheterodonta</taxon>
        <taxon>Imparidentia</taxon>
        <taxon>Neoheterodontei</taxon>
        <taxon>Myida</taxon>
        <taxon>Dreissenoidea</taxon>
        <taxon>Dreissenidae</taxon>
        <taxon>Dreissena</taxon>
    </lineage>
</organism>
<keyword evidence="2" id="KW-1185">Reference proteome</keyword>
<reference evidence="1" key="2">
    <citation type="submission" date="2020-11" db="EMBL/GenBank/DDBJ databases">
        <authorList>
            <person name="McCartney M.A."/>
            <person name="Auch B."/>
            <person name="Kono T."/>
            <person name="Mallez S."/>
            <person name="Becker A."/>
            <person name="Gohl D.M."/>
            <person name="Silverstein K.A.T."/>
            <person name="Koren S."/>
            <person name="Bechman K.B."/>
            <person name="Herman A."/>
            <person name="Abrahante J.E."/>
            <person name="Garbe J."/>
        </authorList>
    </citation>
    <scope>NUCLEOTIDE SEQUENCE</scope>
    <source>
        <strain evidence="1">Duluth1</strain>
        <tissue evidence="1">Whole animal</tissue>
    </source>
</reference>
<sequence>MREICSDGIFDKDIGCLKMGLMPFTACLLSREPRYSAFISTGSSVHIHWFQRSYLLVSAFISTGSSVHFHWFQRSYPLVPAFISTGSIEDVTFTPFSRDWRFYCGRFAKDAISSS</sequence>
<evidence type="ECO:0000313" key="1">
    <source>
        <dbReference type="EMBL" id="KAH3822355.1"/>
    </source>
</evidence>
<protein>
    <submittedName>
        <fullName evidence="1">Uncharacterized protein</fullName>
    </submittedName>
</protein>
<dbReference type="EMBL" id="JAIWYP010000005">
    <property type="protein sequence ID" value="KAH3822355.1"/>
    <property type="molecule type" value="Genomic_DNA"/>
</dbReference>
<evidence type="ECO:0000313" key="2">
    <source>
        <dbReference type="Proteomes" id="UP000828390"/>
    </source>
</evidence>
<dbReference type="Proteomes" id="UP000828390">
    <property type="component" value="Unassembled WGS sequence"/>
</dbReference>
<name>A0A9D4GSN1_DREPO</name>
<comment type="caution">
    <text evidence="1">The sequence shown here is derived from an EMBL/GenBank/DDBJ whole genome shotgun (WGS) entry which is preliminary data.</text>
</comment>